<organism evidence="3 4">
    <name type="scientific">Nocardioides humi</name>
    <dbReference type="NCBI Taxonomy" id="449461"/>
    <lineage>
        <taxon>Bacteria</taxon>
        <taxon>Bacillati</taxon>
        <taxon>Actinomycetota</taxon>
        <taxon>Actinomycetes</taxon>
        <taxon>Propionibacteriales</taxon>
        <taxon>Nocardioidaceae</taxon>
        <taxon>Nocardioides</taxon>
    </lineage>
</organism>
<sequence length="288" mass="31946">MTYHISRAAERVFHEVKEFPGLSEAVMVGEEHGSHHMEVSLRKLAPGASMPWYRSPFEESFVVRGGSGTVSIVGLEYDIAVDDYAVAPPALPHTLTAGDDGLELFWVKSPRPPGYDGARNFISGPPIIGEKLGRPSETDPRHRWAGHFDDADMAPVGDLNMPGYHGPCIKNISIRMMVDQLLGAHQHTVFMAKIAQGMGPGRAASVHYHPFEEIYFYTQGGMHGWLDGNHERMTTGDLVWVGTGSTHGFVNDENEVDARWIEVQSPVPPVSDAFYFPDNWRDLPEHTE</sequence>
<evidence type="ECO:0000313" key="4">
    <source>
        <dbReference type="Proteomes" id="UP001500842"/>
    </source>
</evidence>
<name>A0ABN2BS52_9ACTN</name>
<reference evidence="3 4" key="1">
    <citation type="journal article" date="2019" name="Int. J. Syst. Evol. Microbiol.">
        <title>The Global Catalogue of Microorganisms (GCM) 10K type strain sequencing project: providing services to taxonomists for standard genome sequencing and annotation.</title>
        <authorList>
            <consortium name="The Broad Institute Genomics Platform"/>
            <consortium name="The Broad Institute Genome Sequencing Center for Infectious Disease"/>
            <person name="Wu L."/>
            <person name="Ma J."/>
        </authorList>
    </citation>
    <scope>NUCLEOTIDE SEQUENCE [LARGE SCALE GENOMIC DNA]</scope>
    <source>
        <strain evidence="3 4">JCM 14942</strain>
    </source>
</reference>
<evidence type="ECO:0000313" key="3">
    <source>
        <dbReference type="EMBL" id="GAA1545982.1"/>
    </source>
</evidence>
<accession>A0ABN2BS52</accession>
<keyword evidence="1" id="KW-0479">Metal-binding</keyword>
<dbReference type="PANTHER" id="PTHR35848">
    <property type="entry name" value="OXALATE-BINDING PROTEIN"/>
    <property type="match status" value="1"/>
</dbReference>
<dbReference type="Gene3D" id="2.60.120.10">
    <property type="entry name" value="Jelly Rolls"/>
    <property type="match status" value="2"/>
</dbReference>
<protein>
    <recommendedName>
        <fullName evidence="2">Cupin type-2 domain-containing protein</fullName>
    </recommendedName>
</protein>
<dbReference type="Pfam" id="PF07883">
    <property type="entry name" value="Cupin_2"/>
    <property type="match status" value="2"/>
</dbReference>
<evidence type="ECO:0000259" key="2">
    <source>
        <dbReference type="Pfam" id="PF07883"/>
    </source>
</evidence>
<evidence type="ECO:0000256" key="1">
    <source>
        <dbReference type="ARBA" id="ARBA00022723"/>
    </source>
</evidence>
<dbReference type="InterPro" id="IPR014710">
    <property type="entry name" value="RmlC-like_jellyroll"/>
</dbReference>
<feature type="domain" description="Cupin type-2" evidence="2">
    <location>
        <begin position="198"/>
        <end position="263"/>
    </location>
</feature>
<dbReference type="Proteomes" id="UP001500842">
    <property type="component" value="Unassembled WGS sequence"/>
</dbReference>
<dbReference type="RefSeq" id="WP_344114066.1">
    <property type="nucleotide sequence ID" value="NZ_BAAAOR010000041.1"/>
</dbReference>
<proteinExistence type="predicted"/>
<dbReference type="InterPro" id="IPR011051">
    <property type="entry name" value="RmlC_Cupin_sf"/>
</dbReference>
<gene>
    <name evidence="3" type="ORF">GCM10009788_55430</name>
</gene>
<dbReference type="EMBL" id="BAAAOR010000041">
    <property type="protein sequence ID" value="GAA1545982.1"/>
    <property type="molecule type" value="Genomic_DNA"/>
</dbReference>
<dbReference type="SUPFAM" id="SSF51182">
    <property type="entry name" value="RmlC-like cupins"/>
    <property type="match status" value="2"/>
</dbReference>
<dbReference type="InterPro" id="IPR013096">
    <property type="entry name" value="Cupin_2"/>
</dbReference>
<dbReference type="CDD" id="cd02208">
    <property type="entry name" value="cupin_RmlC-like"/>
    <property type="match status" value="1"/>
</dbReference>
<keyword evidence="4" id="KW-1185">Reference proteome</keyword>
<comment type="caution">
    <text evidence="3">The sequence shown here is derived from an EMBL/GenBank/DDBJ whole genome shotgun (WGS) entry which is preliminary data.</text>
</comment>
<dbReference type="InterPro" id="IPR051610">
    <property type="entry name" value="GPI/OXD"/>
</dbReference>
<feature type="domain" description="Cupin type-2" evidence="2">
    <location>
        <begin position="43"/>
        <end position="107"/>
    </location>
</feature>